<accession>A0AAV4A1C7</accession>
<protein>
    <submittedName>
        <fullName evidence="1">Uncharacterized protein</fullName>
    </submittedName>
</protein>
<keyword evidence="2" id="KW-1185">Reference proteome</keyword>
<organism evidence="1 2">
    <name type="scientific">Plakobranchus ocellatus</name>
    <dbReference type="NCBI Taxonomy" id="259542"/>
    <lineage>
        <taxon>Eukaryota</taxon>
        <taxon>Metazoa</taxon>
        <taxon>Spiralia</taxon>
        <taxon>Lophotrochozoa</taxon>
        <taxon>Mollusca</taxon>
        <taxon>Gastropoda</taxon>
        <taxon>Heterobranchia</taxon>
        <taxon>Euthyneura</taxon>
        <taxon>Panpulmonata</taxon>
        <taxon>Sacoglossa</taxon>
        <taxon>Placobranchoidea</taxon>
        <taxon>Plakobranchidae</taxon>
        <taxon>Plakobranchus</taxon>
    </lineage>
</organism>
<proteinExistence type="predicted"/>
<dbReference type="EMBL" id="BLXT01003551">
    <property type="protein sequence ID" value="GFO01956.1"/>
    <property type="molecule type" value="Genomic_DNA"/>
</dbReference>
<dbReference type="AlphaFoldDB" id="A0AAV4A1C7"/>
<comment type="caution">
    <text evidence="1">The sequence shown here is derived from an EMBL/GenBank/DDBJ whole genome shotgun (WGS) entry which is preliminary data.</text>
</comment>
<evidence type="ECO:0000313" key="2">
    <source>
        <dbReference type="Proteomes" id="UP000735302"/>
    </source>
</evidence>
<gene>
    <name evidence="1" type="ORF">PoB_002846100</name>
</gene>
<evidence type="ECO:0000313" key="1">
    <source>
        <dbReference type="EMBL" id="GFO01956.1"/>
    </source>
</evidence>
<dbReference type="Proteomes" id="UP000735302">
    <property type="component" value="Unassembled WGS sequence"/>
</dbReference>
<name>A0AAV4A1C7_9GAST</name>
<reference evidence="1 2" key="1">
    <citation type="journal article" date="2021" name="Elife">
        <title>Chloroplast acquisition without the gene transfer in kleptoplastic sea slugs, Plakobranchus ocellatus.</title>
        <authorList>
            <person name="Maeda T."/>
            <person name="Takahashi S."/>
            <person name="Yoshida T."/>
            <person name="Shimamura S."/>
            <person name="Takaki Y."/>
            <person name="Nagai Y."/>
            <person name="Toyoda A."/>
            <person name="Suzuki Y."/>
            <person name="Arimoto A."/>
            <person name="Ishii H."/>
            <person name="Satoh N."/>
            <person name="Nishiyama T."/>
            <person name="Hasebe M."/>
            <person name="Maruyama T."/>
            <person name="Minagawa J."/>
            <person name="Obokata J."/>
            <person name="Shigenobu S."/>
        </authorList>
    </citation>
    <scope>NUCLEOTIDE SEQUENCE [LARGE SCALE GENOMIC DNA]</scope>
</reference>
<sequence>MPAFSKTNCYGCTCPCSESITVSHMQSAFWTFLIDHMGSKKERAAWSQDKLLQLYRTHTDCIMPIVPIKNSLEMTKAQYIGNLKSFTSQRVVPFPPGSLIVSSKP</sequence>